<evidence type="ECO:0008006" key="3">
    <source>
        <dbReference type="Google" id="ProtNLM"/>
    </source>
</evidence>
<protein>
    <recommendedName>
        <fullName evidence="3">Excreted virulence factor EspC, type VII ESX diderm</fullName>
    </recommendedName>
</protein>
<reference evidence="2" key="1">
    <citation type="submission" date="2016-10" db="EMBL/GenBank/DDBJ databases">
        <authorList>
            <person name="Varghese N."/>
            <person name="Submissions S."/>
        </authorList>
    </citation>
    <scope>NUCLEOTIDE SEQUENCE [LARGE SCALE GENOMIC DNA]</scope>
    <source>
        <strain evidence="2">IBRC-M 10655</strain>
    </source>
</reference>
<dbReference type="InterPro" id="IPR036689">
    <property type="entry name" value="ESAT-6-like_sf"/>
</dbReference>
<dbReference type="EMBL" id="FNJB01000013">
    <property type="protein sequence ID" value="SDP73548.1"/>
    <property type="molecule type" value="Genomic_DNA"/>
</dbReference>
<dbReference type="RefSeq" id="WP_091382567.1">
    <property type="nucleotide sequence ID" value="NZ_FNDV01000001.1"/>
</dbReference>
<dbReference type="STRING" id="504798.SAMN05421871_101773"/>
<proteinExistence type="predicted"/>
<sequence length="108" mass="11402">MTSGELRVDHEAVAVVVRELTAIRSALDAVTRYAREDDVVPAMFGVLGEQLGAATAFAQARDGLRASFERAVPMIDELARAVEESVKTATAVDEEAAALISRAGGELT</sequence>
<evidence type="ECO:0000313" key="1">
    <source>
        <dbReference type="EMBL" id="SDP73548.1"/>
    </source>
</evidence>
<dbReference type="AlphaFoldDB" id="A0A1H0V5T0"/>
<dbReference type="SUPFAM" id="SSF140453">
    <property type="entry name" value="EsxAB dimer-like"/>
    <property type="match status" value="1"/>
</dbReference>
<evidence type="ECO:0000313" key="2">
    <source>
        <dbReference type="Proteomes" id="UP000199651"/>
    </source>
</evidence>
<organism evidence="1 2">
    <name type="scientific">Actinokineospora alba</name>
    <dbReference type="NCBI Taxonomy" id="504798"/>
    <lineage>
        <taxon>Bacteria</taxon>
        <taxon>Bacillati</taxon>
        <taxon>Actinomycetota</taxon>
        <taxon>Actinomycetes</taxon>
        <taxon>Pseudonocardiales</taxon>
        <taxon>Pseudonocardiaceae</taxon>
        <taxon>Actinokineospora</taxon>
    </lineage>
</organism>
<gene>
    <name evidence="1" type="ORF">SAMN05192558_11319</name>
</gene>
<dbReference type="OrthoDB" id="9859011at2"/>
<name>A0A1H0V5T0_9PSEU</name>
<keyword evidence="2" id="KW-1185">Reference proteome</keyword>
<accession>A0A1H0V5T0</accession>
<dbReference type="Proteomes" id="UP000199651">
    <property type="component" value="Unassembled WGS sequence"/>
</dbReference>